<dbReference type="PANTHER" id="PTHR30386">
    <property type="entry name" value="MEMBRANE FUSION SUBUNIT OF EMRAB-TOLC MULTIDRUG EFFLUX PUMP"/>
    <property type="match status" value="1"/>
</dbReference>
<dbReference type="AlphaFoldDB" id="A0A9X3ZHX1"/>
<feature type="domain" description="AprE-like beta-barrel" evidence="12">
    <location>
        <begin position="302"/>
        <end position="391"/>
    </location>
</feature>
<evidence type="ECO:0000256" key="7">
    <source>
        <dbReference type="ARBA" id="ARBA00022989"/>
    </source>
</evidence>
<name>A0A9X3ZHX1_9HYPH</name>
<keyword evidence="6" id="KW-0812">Transmembrane</keyword>
<feature type="coiled-coil region" evidence="10">
    <location>
        <begin position="211"/>
        <end position="253"/>
    </location>
</feature>
<evidence type="ECO:0000256" key="2">
    <source>
        <dbReference type="ARBA" id="ARBA00009477"/>
    </source>
</evidence>
<dbReference type="GO" id="GO:0015031">
    <property type="term" value="P:protein transport"/>
    <property type="evidence" value="ECO:0007669"/>
    <property type="project" value="InterPro"/>
</dbReference>
<keyword evidence="10" id="KW-0175">Coiled coil</keyword>
<dbReference type="PANTHER" id="PTHR30386:SF17">
    <property type="entry name" value="ALKALINE PROTEASE SECRETION PROTEIN APRE"/>
    <property type="match status" value="1"/>
</dbReference>
<dbReference type="NCBIfam" id="TIGR01843">
    <property type="entry name" value="type_I_hlyD"/>
    <property type="match status" value="1"/>
</dbReference>
<dbReference type="Gene3D" id="1.10.287.470">
    <property type="entry name" value="Helix hairpin bin"/>
    <property type="match status" value="1"/>
</dbReference>
<evidence type="ECO:0000256" key="9">
    <source>
        <dbReference type="RuleBase" id="RU365093"/>
    </source>
</evidence>
<evidence type="ECO:0000256" key="1">
    <source>
        <dbReference type="ARBA" id="ARBA00004377"/>
    </source>
</evidence>
<accession>A0A9X3ZHX1</accession>
<protein>
    <recommendedName>
        <fullName evidence="9">Membrane fusion protein (MFP) family protein</fullName>
    </recommendedName>
</protein>
<feature type="domain" description="AprE-like long alpha-helical hairpin" evidence="11">
    <location>
        <begin position="71"/>
        <end position="259"/>
    </location>
</feature>
<evidence type="ECO:0000259" key="11">
    <source>
        <dbReference type="Pfam" id="PF25994"/>
    </source>
</evidence>
<evidence type="ECO:0000256" key="5">
    <source>
        <dbReference type="ARBA" id="ARBA00022519"/>
    </source>
</evidence>
<dbReference type="InterPro" id="IPR050739">
    <property type="entry name" value="MFP"/>
</dbReference>
<evidence type="ECO:0000256" key="3">
    <source>
        <dbReference type="ARBA" id="ARBA00022448"/>
    </source>
</evidence>
<dbReference type="PRINTS" id="PR01490">
    <property type="entry name" value="RTXTOXIND"/>
</dbReference>
<evidence type="ECO:0000313" key="13">
    <source>
        <dbReference type="EMBL" id="MDA5399594.1"/>
    </source>
</evidence>
<evidence type="ECO:0000313" key="14">
    <source>
        <dbReference type="Proteomes" id="UP001151234"/>
    </source>
</evidence>
<comment type="caution">
    <text evidence="13">The sequence shown here is derived from an EMBL/GenBank/DDBJ whole genome shotgun (WGS) entry which is preliminary data.</text>
</comment>
<dbReference type="Pfam" id="PF25994">
    <property type="entry name" value="HH_AprE"/>
    <property type="match status" value="1"/>
</dbReference>
<dbReference type="GO" id="GO:0005886">
    <property type="term" value="C:plasma membrane"/>
    <property type="evidence" value="ECO:0007669"/>
    <property type="project" value="UniProtKB-SubCell"/>
</dbReference>
<dbReference type="EMBL" id="JAPJZI010000001">
    <property type="protein sequence ID" value="MDA5399594.1"/>
    <property type="molecule type" value="Genomic_DNA"/>
</dbReference>
<sequence length="414" mass="45623">MLALLFGIGGYWAATVPLSGAVLASGSVTVAGNAKTVQHPDGGVVTQLLVNDGSFVEEGDLLLRLDDTLLRANLNIYTNRLQEAATQRSRLIAERDGLDRISWDHGVLHEHDIPVSASVEEDHASLFAARRNTLEGQANQYREQIAQYKNQLLGTEAQKQSADEQIALLEEELAGFEKLDKQGFISASEVRALRRQIAEMKGQSGEMVAELARIENAITESEIKISQTRREFVQNALAELSQTETEIRDMVQQLIATRSQIARTDIRAPVSGMVHELSMFTVGGVVAPGAPVMQIVPQTSDLNVEASVEPSSIDQIWIGQEVVSRFSAFNQRTTPELMGEVASISPSTTVDENTGLSYYKVRFTFTEGEFVKLGDVRLVPGMPVESHIRTQERTTLSYVLKPLTDNFQNALRER</sequence>
<dbReference type="InterPro" id="IPR010129">
    <property type="entry name" value="T1SS_HlyD"/>
</dbReference>
<keyword evidence="5 9" id="KW-0997">Cell inner membrane</keyword>
<dbReference type="Gene3D" id="2.40.50.100">
    <property type="match status" value="1"/>
</dbReference>
<comment type="subcellular location">
    <subcellularLocation>
        <location evidence="1 9">Cell inner membrane</location>
        <topology evidence="1 9">Single-pass membrane protein</topology>
    </subcellularLocation>
</comment>
<dbReference type="Proteomes" id="UP001151234">
    <property type="component" value="Unassembled WGS sequence"/>
</dbReference>
<evidence type="ECO:0000259" key="12">
    <source>
        <dbReference type="Pfam" id="PF26002"/>
    </source>
</evidence>
<keyword evidence="3 9" id="KW-0813">Transport</keyword>
<keyword evidence="7" id="KW-1133">Transmembrane helix</keyword>
<keyword evidence="4 9" id="KW-1003">Cell membrane</keyword>
<gene>
    <name evidence="13" type="ORF">OQ273_13500</name>
</gene>
<evidence type="ECO:0000256" key="4">
    <source>
        <dbReference type="ARBA" id="ARBA00022475"/>
    </source>
</evidence>
<organism evidence="13 14">
    <name type="scientific">Hoeflea prorocentri</name>
    <dbReference type="NCBI Taxonomy" id="1922333"/>
    <lineage>
        <taxon>Bacteria</taxon>
        <taxon>Pseudomonadati</taxon>
        <taxon>Pseudomonadota</taxon>
        <taxon>Alphaproteobacteria</taxon>
        <taxon>Hyphomicrobiales</taxon>
        <taxon>Rhizobiaceae</taxon>
        <taxon>Hoeflea</taxon>
    </lineage>
</organism>
<dbReference type="InterPro" id="IPR058781">
    <property type="entry name" value="HH_AprE-like"/>
</dbReference>
<dbReference type="RefSeq" id="WP_267991021.1">
    <property type="nucleotide sequence ID" value="NZ_JAPJZI010000001.1"/>
</dbReference>
<dbReference type="Gene3D" id="2.40.30.170">
    <property type="match status" value="1"/>
</dbReference>
<keyword evidence="14" id="KW-1185">Reference proteome</keyword>
<comment type="similarity">
    <text evidence="2 9">Belongs to the membrane fusion protein (MFP) (TC 8.A.1) family.</text>
</comment>
<evidence type="ECO:0000256" key="6">
    <source>
        <dbReference type="ARBA" id="ARBA00022692"/>
    </source>
</evidence>
<reference evidence="13" key="1">
    <citation type="submission" date="2022-11" db="EMBL/GenBank/DDBJ databases">
        <title>Draft genome sequence of Hoeflea poritis E7-10 and Hoeflea prorocentri PM5-8, separated from scleractinian coral Porites lutea and marine dinoflagellate.</title>
        <authorList>
            <person name="Zhang G."/>
            <person name="Wei Q."/>
            <person name="Cai L."/>
        </authorList>
    </citation>
    <scope>NUCLEOTIDE SEQUENCE</scope>
    <source>
        <strain evidence="13">PM5-8</strain>
    </source>
</reference>
<evidence type="ECO:0000256" key="8">
    <source>
        <dbReference type="ARBA" id="ARBA00023136"/>
    </source>
</evidence>
<keyword evidence="8" id="KW-0472">Membrane</keyword>
<dbReference type="InterPro" id="IPR058982">
    <property type="entry name" value="Beta-barrel_AprE"/>
</dbReference>
<proteinExistence type="inferred from homology"/>
<dbReference type="Pfam" id="PF26002">
    <property type="entry name" value="Beta-barrel_AprE"/>
    <property type="match status" value="1"/>
</dbReference>
<feature type="coiled-coil region" evidence="10">
    <location>
        <begin position="131"/>
        <end position="179"/>
    </location>
</feature>
<evidence type="ECO:0000256" key="10">
    <source>
        <dbReference type="SAM" id="Coils"/>
    </source>
</evidence>